<gene>
    <name evidence="1" type="primary">pseC</name>
    <name evidence="1" type="ORF">WKI47_06920</name>
</gene>
<comment type="caution">
    <text evidence="1">The sequence shown here is derived from an EMBL/GenBank/DDBJ whole genome shotgun (WGS) entry which is preliminary data.</text>
</comment>
<name>A0ACC6P9M9_9BACL</name>
<dbReference type="EC" id="2.6.1.92" evidence="1"/>
<sequence>MSKYAKRDTLLPYGKQLLDEADIEAVVQVLKGDFITQGPAIQAFERKVADHVGARYGVAFSNGTAALHGACFAAGITDGDEVVTTPLTFLASSNCVLYQGGTPVFADIDPLTYNIDPRQVEKKLTPRTKAIIPVDFSGQPAEMDRIQEIARLHNLIVIEDAAHSLGAEYQGRKVGTWADMTMFSFHPVKHITTGEGGMIVTDDEAFYRKLLLFRSHGMTREPQELTRNDGPWYYEMQELGYNYRMTDIQAALGVSQMDKLDGFVARRRELAGIYNRGLAEIEGLILPEQHVDANSSWHLYVVRFLPEHFQYSRKEIFEQLRGLNIGVNVHYIPVHLQPYYQRLGYLKGSCPNAEQYYETCITLPLFPGMTDEDCEYVIQAVRNLGSLD</sequence>
<evidence type="ECO:0000313" key="2">
    <source>
        <dbReference type="Proteomes" id="UP001380953"/>
    </source>
</evidence>
<protein>
    <submittedName>
        <fullName evidence="1">UDP-4-amino-4, 6-dideoxy-N-acetyl-beta-L-altrosamine transaminase</fullName>
        <ecNumber evidence="1">2.6.1.92</ecNumber>
    </submittedName>
</protein>
<proteinExistence type="predicted"/>
<keyword evidence="1" id="KW-0032">Aminotransferase</keyword>
<dbReference type="EMBL" id="JBBKAR010000022">
    <property type="protein sequence ID" value="MEJ8303649.1"/>
    <property type="molecule type" value="Genomic_DNA"/>
</dbReference>
<dbReference type="Proteomes" id="UP001380953">
    <property type="component" value="Unassembled WGS sequence"/>
</dbReference>
<reference evidence="1" key="1">
    <citation type="submission" date="2024-03" db="EMBL/GenBank/DDBJ databases">
        <title>Whole genome sequecning of epiphytes from Marcgravia umbellata leaves.</title>
        <authorList>
            <person name="Kumar G."/>
            <person name="Savka M.A."/>
        </authorList>
    </citation>
    <scope>NUCLEOTIDE SEQUENCE</scope>
    <source>
        <strain evidence="1">RIT_BL5</strain>
    </source>
</reference>
<keyword evidence="2" id="KW-1185">Reference proteome</keyword>
<organism evidence="1 2">
    <name type="scientific">Saccharibacillus sacchari</name>
    <dbReference type="NCBI Taxonomy" id="456493"/>
    <lineage>
        <taxon>Bacteria</taxon>
        <taxon>Bacillati</taxon>
        <taxon>Bacillota</taxon>
        <taxon>Bacilli</taxon>
        <taxon>Bacillales</taxon>
        <taxon>Paenibacillaceae</taxon>
        <taxon>Saccharibacillus</taxon>
    </lineage>
</organism>
<evidence type="ECO:0000313" key="1">
    <source>
        <dbReference type="EMBL" id="MEJ8303649.1"/>
    </source>
</evidence>
<accession>A0ACC6P9M9</accession>
<keyword evidence="1" id="KW-0808">Transferase</keyword>